<dbReference type="Pfam" id="PF00344">
    <property type="entry name" value="SecY"/>
    <property type="match status" value="1"/>
</dbReference>
<dbReference type="FunFam" id="1.10.3370.10:FF:000001">
    <property type="entry name" value="Preprotein translocase subunit SecY"/>
    <property type="match status" value="1"/>
</dbReference>
<evidence type="ECO:0000256" key="11">
    <source>
        <dbReference type="RuleBase" id="RU000537"/>
    </source>
</evidence>
<comment type="subunit">
    <text evidence="10">Component of the Sec protein translocase complex. Heterotrimer consisting of SecY, SecE and SecG subunits. The heterotrimers can form oligomers, although 1 heterotrimer is thought to be able to translocate proteins. Interacts with the ribosome. Interacts with SecDF, and other proteins may be involved. Interacts with SecA.</text>
</comment>
<dbReference type="Gene3D" id="1.10.3370.10">
    <property type="entry name" value="SecY subunit domain"/>
    <property type="match status" value="1"/>
</dbReference>
<keyword evidence="15" id="KW-1185">Reference proteome</keyword>
<organism evidence="14 15">
    <name type="scientific">Lacipirellula parvula</name>
    <dbReference type="NCBI Taxonomy" id="2650471"/>
    <lineage>
        <taxon>Bacteria</taxon>
        <taxon>Pseudomonadati</taxon>
        <taxon>Planctomycetota</taxon>
        <taxon>Planctomycetia</taxon>
        <taxon>Pirellulales</taxon>
        <taxon>Lacipirellulaceae</taxon>
        <taxon>Lacipirellula</taxon>
    </lineage>
</organism>
<dbReference type="InterPro" id="IPR026593">
    <property type="entry name" value="SecY"/>
</dbReference>
<dbReference type="GO" id="GO:0065002">
    <property type="term" value="P:intracellular protein transmembrane transport"/>
    <property type="evidence" value="ECO:0007669"/>
    <property type="project" value="UniProtKB-UniRule"/>
</dbReference>
<proteinExistence type="inferred from homology"/>
<dbReference type="Proteomes" id="UP000326837">
    <property type="component" value="Chromosome"/>
</dbReference>
<comment type="caution">
    <text evidence="10">Lacks conserved residue(s) required for the propagation of feature annotation.</text>
</comment>
<dbReference type="KEGG" id="lpav:PLANPX_5995"/>
<feature type="transmembrane region" description="Helical" evidence="10">
    <location>
        <begin position="156"/>
        <end position="177"/>
    </location>
</feature>
<evidence type="ECO:0000256" key="12">
    <source>
        <dbReference type="RuleBase" id="RU003484"/>
    </source>
</evidence>
<evidence type="ECO:0000256" key="13">
    <source>
        <dbReference type="RuleBase" id="RU004349"/>
    </source>
</evidence>
<accession>A0A5K7XNG7</accession>
<dbReference type="SUPFAM" id="SSF103491">
    <property type="entry name" value="Preprotein translocase SecY subunit"/>
    <property type="match status" value="1"/>
</dbReference>
<dbReference type="NCBIfam" id="TIGR00967">
    <property type="entry name" value="3a0501s007"/>
    <property type="match status" value="1"/>
</dbReference>
<keyword evidence="5 10" id="KW-0653">Protein transport</keyword>
<comment type="similarity">
    <text evidence="2 10 13">Belongs to the SecY/SEC61-alpha family.</text>
</comment>
<evidence type="ECO:0000313" key="15">
    <source>
        <dbReference type="Proteomes" id="UP000326837"/>
    </source>
</evidence>
<name>A0A5K7XNG7_9BACT</name>
<dbReference type="InterPro" id="IPR023201">
    <property type="entry name" value="SecY_dom_sf"/>
</dbReference>
<comment type="function">
    <text evidence="10 11">The central subunit of the protein translocation channel SecYEG. Consists of two halves formed by TMs 1-5 and 6-10. These two domains form a lateral gate at the front which open onto the bilayer between TMs 2 and 7, and are clamped together by SecE at the back. The channel is closed by both a pore ring composed of hydrophobic SecY resides and a short helix (helix 2A) on the extracellular side of the membrane which forms a plug. The plug probably moves laterally to allow the channel to open. The ring and the pore may move independently.</text>
</comment>
<sequence>MWEKLRVVWQIPELRKKILLTLGLLAVYRLGFQIPLPIVDPNKVETFSRAGGMADILKQVAVFSASQLDQVTIFGLGIMPYISASIIFQLLGSVYPPLEALQKEGEAGRKKINEYTRYATVFICIIQSWIYVKSIVPNLAYDSFVVDPTAPTRTLMFSWTIVAVLTMTAGTVFLMWIGEQIDEFGIGNGISLLIMAGILSAMPGAGMQLLKQSSLELTGGDGQLGIEQLIILALMFVAVIFGVVFITMGQRQIPMQSAKHVRGRRVMGGTRQYLPLKVNQAGVMPIIFASSLLMLPAIVFGGLGKLFDANGAWGMTFDGIAQLFGGRGFVYAVTNIALIFFFCFFWTAITFNPKDVADNLKNYGSFIPGYRPGKRTADYLEKVMFRITYVGAGFLALVAIVPSMISGSLNVTPLVANFYGGTSLLIAVSVAFDLVQKIDSHLVMRNYKGLLES</sequence>
<protein>
    <recommendedName>
        <fullName evidence="9 10">Protein translocase subunit SecY</fullName>
    </recommendedName>
</protein>
<evidence type="ECO:0000256" key="7">
    <source>
        <dbReference type="ARBA" id="ARBA00023010"/>
    </source>
</evidence>
<evidence type="ECO:0000313" key="14">
    <source>
        <dbReference type="EMBL" id="BBO36383.1"/>
    </source>
</evidence>
<dbReference type="GO" id="GO:0043952">
    <property type="term" value="P:protein transport by the Sec complex"/>
    <property type="evidence" value="ECO:0007669"/>
    <property type="project" value="UniProtKB-UniRule"/>
</dbReference>
<dbReference type="InterPro" id="IPR030659">
    <property type="entry name" value="SecY_CS"/>
</dbReference>
<evidence type="ECO:0000256" key="8">
    <source>
        <dbReference type="ARBA" id="ARBA00023136"/>
    </source>
</evidence>
<feature type="transmembrane region" description="Helical" evidence="10">
    <location>
        <begin position="383"/>
        <end position="405"/>
    </location>
</feature>
<gene>
    <name evidence="10" type="primary">secY</name>
    <name evidence="14" type="ORF">PLANPX_5995</name>
</gene>
<dbReference type="PRINTS" id="PR00303">
    <property type="entry name" value="SECYTRNLCASE"/>
</dbReference>
<dbReference type="PANTHER" id="PTHR10906">
    <property type="entry name" value="SECY/SEC61-ALPHA FAMILY MEMBER"/>
    <property type="match status" value="1"/>
</dbReference>
<dbReference type="PROSITE" id="PS00756">
    <property type="entry name" value="SECY_2"/>
    <property type="match status" value="1"/>
</dbReference>
<evidence type="ECO:0000256" key="2">
    <source>
        <dbReference type="ARBA" id="ARBA00005751"/>
    </source>
</evidence>
<feature type="transmembrane region" description="Helical" evidence="10">
    <location>
        <begin position="189"/>
        <end position="209"/>
    </location>
</feature>
<evidence type="ECO:0000256" key="4">
    <source>
        <dbReference type="ARBA" id="ARBA00022692"/>
    </source>
</evidence>
<evidence type="ECO:0000256" key="5">
    <source>
        <dbReference type="ARBA" id="ARBA00022927"/>
    </source>
</evidence>
<keyword evidence="6 10" id="KW-1133">Transmembrane helix</keyword>
<reference evidence="15" key="1">
    <citation type="submission" date="2019-10" db="EMBL/GenBank/DDBJ databases">
        <title>Lacipirellula parvula gen. nov., sp. nov., representing a lineage of planctomycetes widespread in freshwater anoxic habitats, and description of the family Lacipirellulaceae.</title>
        <authorList>
            <person name="Dedysh S.N."/>
            <person name="Kulichevskaya I.S."/>
            <person name="Beletsky A.V."/>
            <person name="Rakitin A.L."/>
            <person name="Mardanov A.V."/>
            <person name="Ivanova A.A."/>
            <person name="Saltykova V.X."/>
            <person name="Rijpstra W.I.C."/>
            <person name="Sinninghe Damste J.S."/>
            <person name="Ravin N.V."/>
        </authorList>
    </citation>
    <scope>NUCLEOTIDE SEQUENCE [LARGE SCALE GENOMIC DNA]</scope>
    <source>
        <strain evidence="15">PX69</strain>
    </source>
</reference>
<feature type="transmembrane region" description="Helical" evidence="10">
    <location>
        <begin position="115"/>
        <end position="136"/>
    </location>
</feature>
<dbReference type="EMBL" id="AP021861">
    <property type="protein sequence ID" value="BBO36383.1"/>
    <property type="molecule type" value="Genomic_DNA"/>
</dbReference>
<feature type="transmembrane region" description="Helical" evidence="10">
    <location>
        <begin position="417"/>
        <end position="435"/>
    </location>
</feature>
<evidence type="ECO:0000256" key="9">
    <source>
        <dbReference type="ARBA" id="ARBA00039733"/>
    </source>
</evidence>
<keyword evidence="10" id="KW-1003">Cell membrane</keyword>
<keyword evidence="3 10" id="KW-0813">Transport</keyword>
<dbReference type="PIRSF" id="PIRSF004557">
    <property type="entry name" value="SecY"/>
    <property type="match status" value="1"/>
</dbReference>
<feature type="transmembrane region" description="Helical" evidence="10">
    <location>
        <begin position="229"/>
        <end position="249"/>
    </location>
</feature>
<comment type="subcellular location">
    <subcellularLocation>
        <location evidence="10">Cell membrane</location>
        <topology evidence="10">Multi-pass membrane protein</topology>
    </subcellularLocation>
    <subcellularLocation>
        <location evidence="1 12">Membrane</location>
        <topology evidence="1 12">Multi-pass membrane protein</topology>
    </subcellularLocation>
</comment>
<evidence type="ECO:0000256" key="10">
    <source>
        <dbReference type="HAMAP-Rule" id="MF_01465"/>
    </source>
</evidence>
<dbReference type="PROSITE" id="PS00755">
    <property type="entry name" value="SECY_1"/>
    <property type="match status" value="1"/>
</dbReference>
<feature type="transmembrane region" description="Helical" evidence="10">
    <location>
        <begin position="73"/>
        <end position="95"/>
    </location>
</feature>
<dbReference type="RefSeq" id="WP_152101562.1">
    <property type="nucleotide sequence ID" value="NZ_AP021861.1"/>
</dbReference>
<keyword evidence="4 10" id="KW-0812">Transmembrane</keyword>
<dbReference type="HAMAP" id="MF_01465">
    <property type="entry name" value="SecY"/>
    <property type="match status" value="1"/>
</dbReference>
<feature type="transmembrane region" description="Helical" evidence="10">
    <location>
        <begin position="281"/>
        <end position="303"/>
    </location>
</feature>
<dbReference type="AlphaFoldDB" id="A0A5K7XNG7"/>
<dbReference type="GO" id="GO:0005886">
    <property type="term" value="C:plasma membrane"/>
    <property type="evidence" value="ECO:0007669"/>
    <property type="project" value="UniProtKB-SubCell"/>
</dbReference>
<keyword evidence="8 10" id="KW-0472">Membrane</keyword>
<evidence type="ECO:0000256" key="1">
    <source>
        <dbReference type="ARBA" id="ARBA00004141"/>
    </source>
</evidence>
<dbReference type="InterPro" id="IPR002208">
    <property type="entry name" value="SecY/SEC61-alpha"/>
</dbReference>
<evidence type="ECO:0000256" key="3">
    <source>
        <dbReference type="ARBA" id="ARBA00022448"/>
    </source>
</evidence>
<dbReference type="GO" id="GO:0006605">
    <property type="term" value="P:protein targeting"/>
    <property type="evidence" value="ECO:0007669"/>
    <property type="project" value="UniProtKB-UniRule"/>
</dbReference>
<evidence type="ECO:0000256" key="6">
    <source>
        <dbReference type="ARBA" id="ARBA00022989"/>
    </source>
</evidence>
<feature type="transmembrane region" description="Helical" evidence="10">
    <location>
        <begin position="329"/>
        <end position="351"/>
    </location>
</feature>
<keyword evidence="7 10" id="KW-0811">Translocation</keyword>